<accession>A0AAE0MXH0</accession>
<comment type="caution">
    <text evidence="2">The sequence shown here is derived from an EMBL/GenBank/DDBJ whole genome shotgun (WGS) entry which is preliminary data.</text>
</comment>
<dbReference type="GeneID" id="87865168"/>
<feature type="region of interest" description="Disordered" evidence="1">
    <location>
        <begin position="103"/>
        <end position="126"/>
    </location>
</feature>
<evidence type="ECO:0000256" key="1">
    <source>
        <dbReference type="SAM" id="MobiDB-lite"/>
    </source>
</evidence>
<dbReference type="PANTHER" id="PTHR35186:SF4">
    <property type="entry name" value="PRION-INHIBITION AND PROPAGATION HELO DOMAIN-CONTAINING PROTEIN"/>
    <property type="match status" value="1"/>
</dbReference>
<dbReference type="EMBL" id="JAUEPP010000001">
    <property type="protein sequence ID" value="KAK3355943.1"/>
    <property type="molecule type" value="Genomic_DNA"/>
</dbReference>
<keyword evidence="3" id="KW-1185">Reference proteome</keyword>
<dbReference type="Proteomes" id="UP001278500">
    <property type="component" value="Unassembled WGS sequence"/>
</dbReference>
<reference evidence="2" key="1">
    <citation type="journal article" date="2023" name="Mol. Phylogenet. Evol.">
        <title>Genome-scale phylogeny and comparative genomics of the fungal order Sordariales.</title>
        <authorList>
            <person name="Hensen N."/>
            <person name="Bonometti L."/>
            <person name="Westerberg I."/>
            <person name="Brannstrom I.O."/>
            <person name="Guillou S."/>
            <person name="Cros-Aarteil S."/>
            <person name="Calhoun S."/>
            <person name="Haridas S."/>
            <person name="Kuo A."/>
            <person name="Mondo S."/>
            <person name="Pangilinan J."/>
            <person name="Riley R."/>
            <person name="LaButti K."/>
            <person name="Andreopoulos B."/>
            <person name="Lipzen A."/>
            <person name="Chen C."/>
            <person name="Yan M."/>
            <person name="Daum C."/>
            <person name="Ng V."/>
            <person name="Clum A."/>
            <person name="Steindorff A."/>
            <person name="Ohm R.A."/>
            <person name="Martin F."/>
            <person name="Silar P."/>
            <person name="Natvig D.O."/>
            <person name="Lalanne C."/>
            <person name="Gautier V."/>
            <person name="Ament-Velasquez S.L."/>
            <person name="Kruys A."/>
            <person name="Hutchinson M.I."/>
            <person name="Powell A.J."/>
            <person name="Barry K."/>
            <person name="Miller A.N."/>
            <person name="Grigoriev I.V."/>
            <person name="Debuchy R."/>
            <person name="Gladieux P."/>
            <person name="Hiltunen Thoren M."/>
            <person name="Johannesson H."/>
        </authorList>
    </citation>
    <scope>NUCLEOTIDE SEQUENCE</scope>
    <source>
        <strain evidence="2">CBS 560.94</strain>
    </source>
</reference>
<protein>
    <submittedName>
        <fullName evidence="2">Uncharacterized protein</fullName>
    </submittedName>
</protein>
<reference evidence="2" key="2">
    <citation type="submission" date="2023-06" db="EMBL/GenBank/DDBJ databases">
        <authorList>
            <consortium name="Lawrence Berkeley National Laboratory"/>
            <person name="Haridas S."/>
            <person name="Hensen N."/>
            <person name="Bonometti L."/>
            <person name="Westerberg I."/>
            <person name="Brannstrom I.O."/>
            <person name="Guillou S."/>
            <person name="Cros-Aarteil S."/>
            <person name="Calhoun S."/>
            <person name="Kuo A."/>
            <person name="Mondo S."/>
            <person name="Pangilinan J."/>
            <person name="Riley R."/>
            <person name="Labutti K."/>
            <person name="Andreopoulos B."/>
            <person name="Lipzen A."/>
            <person name="Chen C."/>
            <person name="Yanf M."/>
            <person name="Daum C."/>
            <person name="Ng V."/>
            <person name="Clum A."/>
            <person name="Steindorff A."/>
            <person name="Ohm R."/>
            <person name="Martin F."/>
            <person name="Silar P."/>
            <person name="Natvig D."/>
            <person name="Lalanne C."/>
            <person name="Gautier V."/>
            <person name="Ament-Velasquez S.L."/>
            <person name="Kruys A."/>
            <person name="Hutchinson M.I."/>
            <person name="Powell A.J."/>
            <person name="Barry K."/>
            <person name="Miller A.N."/>
            <person name="Grigoriev I.V."/>
            <person name="Debuchy R."/>
            <person name="Gladieux P."/>
            <person name="Thoren M.H."/>
            <person name="Johannesson H."/>
        </authorList>
    </citation>
    <scope>NUCLEOTIDE SEQUENCE</scope>
    <source>
        <strain evidence="2">CBS 560.94</strain>
    </source>
</reference>
<evidence type="ECO:0000313" key="2">
    <source>
        <dbReference type="EMBL" id="KAK3355943.1"/>
    </source>
</evidence>
<dbReference type="AlphaFoldDB" id="A0AAE0MXH0"/>
<dbReference type="PANTHER" id="PTHR35186">
    <property type="entry name" value="ANK_REP_REGION DOMAIN-CONTAINING PROTEIN"/>
    <property type="match status" value="1"/>
</dbReference>
<organism evidence="2 3">
    <name type="scientific">Neurospora tetraspora</name>
    <dbReference type="NCBI Taxonomy" id="94610"/>
    <lineage>
        <taxon>Eukaryota</taxon>
        <taxon>Fungi</taxon>
        <taxon>Dikarya</taxon>
        <taxon>Ascomycota</taxon>
        <taxon>Pezizomycotina</taxon>
        <taxon>Sordariomycetes</taxon>
        <taxon>Sordariomycetidae</taxon>
        <taxon>Sordariales</taxon>
        <taxon>Sordariaceae</taxon>
        <taxon>Neurospora</taxon>
    </lineage>
</organism>
<gene>
    <name evidence="2" type="ORF">B0H65DRAFT_505763</name>
</gene>
<dbReference type="RefSeq" id="XP_062687321.1">
    <property type="nucleotide sequence ID" value="XM_062828014.1"/>
</dbReference>
<evidence type="ECO:0000313" key="3">
    <source>
        <dbReference type="Proteomes" id="UP001278500"/>
    </source>
</evidence>
<name>A0AAE0MXH0_9PEZI</name>
<proteinExistence type="predicted"/>
<sequence>MLDDPFGPEWKNKEFNKKLHLSGSLFTALDGATVVCCASPHDACLRLSLRDLEMEPGSVEKEVIKELDFHVALGLYNNTATSGYPTQIPSEWYNLSIRIAESTSEESGKGGSQPEPQSFRQRLTKRTRATRTLIRESLKLILKPKPELMSMAQSPSGLGLCQMIRLQQMSPTTANDRVLYGFIQDREIHRLFGLYAPVLQQSGNDRCSRVPHIPRLLHTLPTDFTLRQLLQRDVAYPGVVLLGFPGKLQLAVLVAINVLHLYNTPWLSKTITLDDVKFRLGNDASATLSSRYSSLPEFGPYFPYRPFISKVLPSSSPPIMLEPSDLTGTRPREMTASSFGLILIQIMLGRVIDELGVNAEQNASMMTFQECEAKCSTGRRYEGEVLQEAGPECASAVMWCLRSFVNIGGLHNEKFCQEFCDEVIFKLQEALDQSKWLNHTEEGGDYERR</sequence>